<keyword evidence="3" id="KW-1185">Reference proteome</keyword>
<proteinExistence type="predicted"/>
<feature type="region of interest" description="Disordered" evidence="1">
    <location>
        <begin position="61"/>
        <end position="80"/>
    </location>
</feature>
<feature type="region of interest" description="Disordered" evidence="1">
    <location>
        <begin position="18"/>
        <end position="50"/>
    </location>
</feature>
<evidence type="ECO:0000313" key="3">
    <source>
        <dbReference type="Proteomes" id="UP001522868"/>
    </source>
</evidence>
<dbReference type="EMBL" id="JALPTH010000015">
    <property type="protein sequence ID" value="MCK8679010.1"/>
    <property type="molecule type" value="Genomic_DNA"/>
</dbReference>
<evidence type="ECO:0000256" key="1">
    <source>
        <dbReference type="SAM" id="MobiDB-lite"/>
    </source>
</evidence>
<reference evidence="2 3" key="1">
    <citation type="submission" date="2022-04" db="EMBL/GenBank/DDBJ databases">
        <title>Streptomyces sp. nov. LCR6-01 isolated from Lichen of Dirinaria sp.</title>
        <authorList>
            <person name="Kanchanasin P."/>
            <person name="Tanasupawat S."/>
            <person name="Phongsopitanun W."/>
        </authorList>
    </citation>
    <scope>NUCLEOTIDE SEQUENCE [LARGE SCALE GENOMIC DNA]</scope>
    <source>
        <strain evidence="2 3">LCR6-01</strain>
    </source>
</reference>
<dbReference type="PROSITE" id="PS51257">
    <property type="entry name" value="PROKAR_LIPOPROTEIN"/>
    <property type="match status" value="1"/>
</dbReference>
<organism evidence="2 3">
    <name type="scientific">Streptomyces lichenis</name>
    <dbReference type="NCBI Taxonomy" id="2306967"/>
    <lineage>
        <taxon>Bacteria</taxon>
        <taxon>Bacillati</taxon>
        <taxon>Actinomycetota</taxon>
        <taxon>Actinomycetes</taxon>
        <taxon>Kitasatosporales</taxon>
        <taxon>Streptomycetaceae</taxon>
        <taxon>Streptomyces</taxon>
    </lineage>
</organism>
<dbReference type="Proteomes" id="UP001522868">
    <property type="component" value="Unassembled WGS sequence"/>
</dbReference>
<feature type="compositionally biased region" description="Low complexity" evidence="1">
    <location>
        <begin position="31"/>
        <end position="41"/>
    </location>
</feature>
<feature type="compositionally biased region" description="Polar residues" evidence="1">
    <location>
        <begin position="65"/>
        <end position="78"/>
    </location>
</feature>
<evidence type="ECO:0008006" key="4">
    <source>
        <dbReference type="Google" id="ProtNLM"/>
    </source>
</evidence>
<name>A0ABT0ICG0_9ACTN</name>
<dbReference type="RefSeq" id="WP_248634674.1">
    <property type="nucleotide sequence ID" value="NZ_JALPTH010000015.1"/>
</dbReference>
<sequence>MRRLLLPVVVAGALALSGCGTQRPGPPGGPSAPAATASGSADPQAARRAVHDRAFPGVARACAQAPSTAPSGPASTGTLDPEAAKYAENHAFRRETPMRPDAECRGRAHAERITGALSGAAGRTVADGPGLREALAGLGYPAEGTEVYPDGGGGLAFSLSVPGTGPCVSGRLGPPATARAHGFYAEGGCVEPRGGH</sequence>
<comment type="caution">
    <text evidence="2">The sequence shown here is derived from an EMBL/GenBank/DDBJ whole genome shotgun (WGS) entry which is preliminary data.</text>
</comment>
<accession>A0ABT0ICG0</accession>
<evidence type="ECO:0000313" key="2">
    <source>
        <dbReference type="EMBL" id="MCK8679010.1"/>
    </source>
</evidence>
<gene>
    <name evidence="2" type="ORF">M1O15_16740</name>
</gene>
<protein>
    <recommendedName>
        <fullName evidence="4">Lipoprotein</fullName>
    </recommendedName>
</protein>